<protein>
    <recommendedName>
        <fullName evidence="2">Altered inheritance of mitochondria protein 6</fullName>
    </recommendedName>
</protein>
<dbReference type="SUPFAM" id="SSF51695">
    <property type="entry name" value="PLC-like phosphodiesterases"/>
    <property type="match status" value="1"/>
</dbReference>
<dbReference type="PANTHER" id="PTHR31571">
    <property type="entry name" value="ALTERED INHERITANCE OF MITOCHONDRIA PROTEIN 6"/>
    <property type="match status" value="1"/>
</dbReference>
<proteinExistence type="inferred from homology"/>
<evidence type="ECO:0000313" key="5">
    <source>
        <dbReference type="Proteomes" id="UP000730481"/>
    </source>
</evidence>
<dbReference type="GO" id="GO:0008081">
    <property type="term" value="F:phosphoric diester hydrolase activity"/>
    <property type="evidence" value="ECO:0007669"/>
    <property type="project" value="InterPro"/>
</dbReference>
<organism evidence="4 5">
    <name type="scientific">Fusarium beomiforme</name>
    <dbReference type="NCBI Taxonomy" id="44412"/>
    <lineage>
        <taxon>Eukaryota</taxon>
        <taxon>Fungi</taxon>
        <taxon>Dikarya</taxon>
        <taxon>Ascomycota</taxon>
        <taxon>Pezizomycotina</taxon>
        <taxon>Sordariomycetes</taxon>
        <taxon>Hypocreomycetidae</taxon>
        <taxon>Hypocreales</taxon>
        <taxon>Nectriaceae</taxon>
        <taxon>Fusarium</taxon>
        <taxon>Fusarium burgessii species complex</taxon>
    </lineage>
</organism>
<comment type="caution">
    <text evidence="4">The sequence shown here is derived from an EMBL/GenBank/DDBJ whole genome shotgun (WGS) entry which is preliminary data.</text>
</comment>
<dbReference type="Proteomes" id="UP000730481">
    <property type="component" value="Unassembled WGS sequence"/>
</dbReference>
<keyword evidence="3" id="KW-0472">Membrane</keyword>
<feature type="transmembrane region" description="Helical" evidence="3">
    <location>
        <begin position="26"/>
        <end position="50"/>
    </location>
</feature>
<dbReference type="InterPro" id="IPR051236">
    <property type="entry name" value="HAT_RTT109-like"/>
</dbReference>
<name>A0A9P5DRW7_9HYPO</name>
<gene>
    <name evidence="4" type="ORF">FBEOM_11239</name>
</gene>
<dbReference type="AlphaFoldDB" id="A0A9P5DRW7"/>
<evidence type="ECO:0000256" key="2">
    <source>
        <dbReference type="ARBA" id="ARBA00014286"/>
    </source>
</evidence>
<evidence type="ECO:0000256" key="1">
    <source>
        <dbReference type="ARBA" id="ARBA00008858"/>
    </source>
</evidence>
<dbReference type="PANTHER" id="PTHR31571:SF1">
    <property type="entry name" value="ALTERED INHERITANCE OF MITOCHONDRIA PROTEIN 6"/>
    <property type="match status" value="1"/>
</dbReference>
<dbReference type="OrthoDB" id="4153866at2759"/>
<dbReference type="GO" id="GO:0006629">
    <property type="term" value="P:lipid metabolic process"/>
    <property type="evidence" value="ECO:0007669"/>
    <property type="project" value="InterPro"/>
</dbReference>
<keyword evidence="5" id="KW-1185">Reference proteome</keyword>
<accession>A0A9P5DRW7</accession>
<evidence type="ECO:0000313" key="4">
    <source>
        <dbReference type="EMBL" id="KAF4334916.1"/>
    </source>
</evidence>
<reference evidence="4" key="1">
    <citation type="journal article" date="2017" name="Mycologia">
        <title>Fusarium algeriense, sp. nov., a novel toxigenic crown rot pathogen of durum wheat from Algeria is nested in the Fusarium burgessii species complex.</title>
        <authorList>
            <person name="Laraba I."/>
            <person name="Keddad A."/>
            <person name="Boureghda H."/>
            <person name="Abdallah N."/>
            <person name="Vaughan M.M."/>
            <person name="Proctor R.H."/>
            <person name="Busman M."/>
            <person name="O'Donnell K."/>
        </authorList>
    </citation>
    <scope>NUCLEOTIDE SEQUENCE</scope>
    <source>
        <strain evidence="4">NRRL 25174</strain>
    </source>
</reference>
<dbReference type="EMBL" id="PVQB02000616">
    <property type="protein sequence ID" value="KAF4334916.1"/>
    <property type="molecule type" value="Genomic_DNA"/>
</dbReference>
<dbReference type="InterPro" id="IPR017946">
    <property type="entry name" value="PLC-like_Pdiesterase_TIM-brl"/>
</dbReference>
<keyword evidence="3" id="KW-0812">Transmembrane</keyword>
<reference evidence="4" key="2">
    <citation type="submission" date="2020-02" db="EMBL/GenBank/DDBJ databases">
        <title>Identification and distribution of gene clusters putatively required for synthesis of sphingolipid metabolism inhibitors in phylogenetically diverse species of the filamentous fungus Fusarium.</title>
        <authorList>
            <person name="Kim H.-S."/>
            <person name="Busman M."/>
            <person name="Brown D.W."/>
            <person name="Divon H."/>
            <person name="Uhlig S."/>
            <person name="Proctor R.H."/>
        </authorList>
    </citation>
    <scope>NUCLEOTIDE SEQUENCE</scope>
    <source>
        <strain evidence="4">NRRL 25174</strain>
    </source>
</reference>
<sequence>MTSQDLKILNGTGKGVPGLKAKTHPYILALGLIGAAITSMILMFAAVLAITPTLWSSVSEVQASSLHTRSGPGPDITLPVPCHSHNDYWRPAPFYSAIEAGCIGIEADVWNVQNELYVGHDLGDLSSSKTLSRMYIHPLVESLLARNIDRDPSLPPRGIYPRKPDQTVVLLVDLKADPDTSWPLLLNALEPLRRKGWLSYVSDGQFVSRPITVVGTGETEFHHVDNATPSRDVFFDAPLRELEQGQYNNTNSYYASVSFEQSIGPVGSKGLMPEQLAKLRRQISQAHNRGLKTRYWGMPYWPLRIRNQLRELLLDEGVDVLNVDNLLEARDIFAQRGHLIE</sequence>
<evidence type="ECO:0000256" key="3">
    <source>
        <dbReference type="SAM" id="Phobius"/>
    </source>
</evidence>
<comment type="similarity">
    <text evidence="1">Belongs to the AIM6 family.</text>
</comment>
<keyword evidence="3" id="KW-1133">Transmembrane helix</keyword>